<dbReference type="EMBL" id="ML735701">
    <property type="protein sequence ID" value="KAE8421334.1"/>
    <property type="molecule type" value="Genomic_DNA"/>
</dbReference>
<reference evidence="6 7" key="1">
    <citation type="submission" date="2019-04" db="EMBL/GenBank/DDBJ databases">
        <authorList>
            <consortium name="DOE Joint Genome Institute"/>
            <person name="Mondo S."/>
            <person name="Kjaerbolling I."/>
            <person name="Vesth T."/>
            <person name="Frisvad J.C."/>
            <person name="Nybo J.L."/>
            <person name="Theobald S."/>
            <person name="Kildgaard S."/>
            <person name="Isbrandt T."/>
            <person name="Kuo A."/>
            <person name="Sato A."/>
            <person name="Lyhne E.K."/>
            <person name="Kogle M.E."/>
            <person name="Wiebenga A."/>
            <person name="Kun R.S."/>
            <person name="Lubbers R.J."/>
            <person name="Makela M.R."/>
            <person name="Barry K."/>
            <person name="Chovatia M."/>
            <person name="Clum A."/>
            <person name="Daum C."/>
            <person name="Haridas S."/>
            <person name="He G."/>
            <person name="LaButti K."/>
            <person name="Lipzen A."/>
            <person name="Riley R."/>
            <person name="Salamov A."/>
            <person name="Simmons B.A."/>
            <person name="Magnuson J.K."/>
            <person name="Henrissat B."/>
            <person name="Mortensen U.H."/>
            <person name="Larsen T.O."/>
            <person name="Devries R.P."/>
            <person name="Grigoriev I.V."/>
            <person name="Machida M."/>
            <person name="Baker S.E."/>
            <person name="Andersen M.R."/>
            <person name="Cantor M.N."/>
            <person name="Hua S.X."/>
        </authorList>
    </citation>
    <scope>NUCLEOTIDE SEQUENCE [LARGE SCALE GENOMIC DNA]</scope>
    <source>
        <strain evidence="6 7">CBS 117616</strain>
    </source>
</reference>
<evidence type="ECO:0000259" key="5">
    <source>
        <dbReference type="Pfam" id="PF18089"/>
    </source>
</evidence>
<name>A0ABQ6WW38_9EURO</name>
<keyword evidence="7" id="KW-1185">Reference proteome</keyword>
<sequence>MTIHPLTFSVLQHYLNLLTTDFFGMMCKYSLPLLTSVAFALAFDKQPTSSVAATPTLLSQRAVSTNVASYVNDTSVYYLGYCTEDYVKYFFKYYNPKVAAISEEVSVGLQMSPYASALAFEATEAHKLLVQPGYLEIENGYATDANGTYMVTARTEMGTVTGEMSDWWFGWHLVDSSRYKLWNPVAHQYAWRYPNEWDWTNKAYAKRYINTFSFIDEYLGADSSKLTVAFVDPSELNIDKSKWAEQGIETMVVARIAAGVHETSDFNNHNRLIHQLRRLPNGRTGLCSRFWLQGINDQLAHGLVVHCNIEMTHLASFLPQIFEEYKNTI</sequence>
<comment type="cofactor">
    <cofactor evidence="1">
        <name>Zn(2+)</name>
        <dbReference type="ChEBI" id="CHEBI:29105"/>
    </cofactor>
</comment>
<dbReference type="Pfam" id="PF18089">
    <property type="entry name" value="DAPG_hydrolase"/>
    <property type="match status" value="1"/>
</dbReference>
<gene>
    <name evidence="6" type="ORF">BDV36DRAFT_292260</name>
</gene>
<feature type="domain" description="DAPG hydrolase PhiG" evidence="5">
    <location>
        <begin position="126"/>
        <end position="292"/>
    </location>
</feature>
<evidence type="ECO:0000313" key="7">
    <source>
        <dbReference type="Proteomes" id="UP000325395"/>
    </source>
</evidence>
<accession>A0ABQ6WW38</accession>
<keyword evidence="2" id="KW-0479">Metal-binding</keyword>
<keyword evidence="4" id="KW-0862">Zinc</keyword>
<protein>
    <recommendedName>
        <fullName evidence="5">DAPG hydrolase PhiG domain-containing protein</fullName>
    </recommendedName>
</protein>
<evidence type="ECO:0000256" key="1">
    <source>
        <dbReference type="ARBA" id="ARBA00001947"/>
    </source>
</evidence>
<dbReference type="InterPro" id="IPR041526">
    <property type="entry name" value="DAPG_hydrolase"/>
</dbReference>
<dbReference type="Proteomes" id="UP000325395">
    <property type="component" value="Unassembled WGS sequence"/>
</dbReference>
<proteinExistence type="predicted"/>
<evidence type="ECO:0000256" key="3">
    <source>
        <dbReference type="ARBA" id="ARBA00022801"/>
    </source>
</evidence>
<keyword evidence="3" id="KW-0378">Hydrolase</keyword>
<evidence type="ECO:0000256" key="2">
    <source>
        <dbReference type="ARBA" id="ARBA00022723"/>
    </source>
</evidence>
<evidence type="ECO:0000256" key="4">
    <source>
        <dbReference type="ARBA" id="ARBA00022833"/>
    </source>
</evidence>
<evidence type="ECO:0000313" key="6">
    <source>
        <dbReference type="EMBL" id="KAE8421334.1"/>
    </source>
</evidence>
<organism evidence="6 7">
    <name type="scientific">Aspergillus pseudocaelatus</name>
    <dbReference type="NCBI Taxonomy" id="1825620"/>
    <lineage>
        <taxon>Eukaryota</taxon>
        <taxon>Fungi</taxon>
        <taxon>Dikarya</taxon>
        <taxon>Ascomycota</taxon>
        <taxon>Pezizomycotina</taxon>
        <taxon>Eurotiomycetes</taxon>
        <taxon>Eurotiomycetidae</taxon>
        <taxon>Eurotiales</taxon>
        <taxon>Aspergillaceae</taxon>
        <taxon>Aspergillus</taxon>
        <taxon>Aspergillus subgen. Circumdati</taxon>
    </lineage>
</organism>